<accession>A0AA40BD01</accession>
<sequence>MAEIGCMDLIYRIATATIIASGGSGPDRGLSGVSTRARPPQPREHVGGHDLVTSMQNPVTAYLSFQNDALNAIDGILRYYENNSAIRGYWGVPPADPATDTGSDTDSGHADPRPGPPADGYHLTRGRCWTEGLVLDAEADMLHYRRLYYRRLVCGEGMRRAGFPSWSWAGWQGTVDYRWAVWHDKELWNREATDVDIAVELRDGSLVG</sequence>
<protein>
    <submittedName>
        <fullName evidence="2">Uncharacterized protein</fullName>
    </submittedName>
</protein>
<feature type="region of interest" description="Disordered" evidence="1">
    <location>
        <begin position="95"/>
        <end position="121"/>
    </location>
</feature>
<reference evidence="2" key="1">
    <citation type="submission" date="2023-06" db="EMBL/GenBank/DDBJ databases">
        <title>Genome-scale phylogeny and comparative genomics of the fungal order Sordariales.</title>
        <authorList>
            <consortium name="Lawrence Berkeley National Laboratory"/>
            <person name="Hensen N."/>
            <person name="Bonometti L."/>
            <person name="Westerberg I."/>
            <person name="Brannstrom I.O."/>
            <person name="Guillou S."/>
            <person name="Cros-Aarteil S."/>
            <person name="Calhoun S."/>
            <person name="Haridas S."/>
            <person name="Kuo A."/>
            <person name="Mondo S."/>
            <person name="Pangilinan J."/>
            <person name="Riley R."/>
            <person name="Labutti K."/>
            <person name="Andreopoulos B."/>
            <person name="Lipzen A."/>
            <person name="Chen C."/>
            <person name="Yanf M."/>
            <person name="Daum C."/>
            <person name="Ng V."/>
            <person name="Clum A."/>
            <person name="Steindorff A."/>
            <person name="Ohm R."/>
            <person name="Martin F."/>
            <person name="Silar P."/>
            <person name="Natvig D."/>
            <person name="Lalanne C."/>
            <person name="Gautier V."/>
            <person name="Ament-Velasquez S.L."/>
            <person name="Kruys A."/>
            <person name="Hutchinson M.I."/>
            <person name="Powell A.J."/>
            <person name="Barry K."/>
            <person name="Miller A.N."/>
            <person name="Grigoriev I.V."/>
            <person name="Debuchy R."/>
            <person name="Gladieux P."/>
            <person name="Thoren M.H."/>
            <person name="Johannesson H."/>
        </authorList>
    </citation>
    <scope>NUCLEOTIDE SEQUENCE</scope>
    <source>
        <strain evidence="2">SMH4607-1</strain>
    </source>
</reference>
<gene>
    <name evidence="2" type="ORF">B0H67DRAFT_640239</name>
</gene>
<dbReference type="AlphaFoldDB" id="A0AA40BD01"/>
<evidence type="ECO:0000256" key="1">
    <source>
        <dbReference type="SAM" id="MobiDB-lite"/>
    </source>
</evidence>
<dbReference type="Proteomes" id="UP001172102">
    <property type="component" value="Unassembled WGS sequence"/>
</dbReference>
<proteinExistence type="predicted"/>
<name>A0AA40BD01_9PEZI</name>
<evidence type="ECO:0000313" key="2">
    <source>
        <dbReference type="EMBL" id="KAK0731906.1"/>
    </source>
</evidence>
<keyword evidence="3" id="KW-1185">Reference proteome</keyword>
<dbReference type="EMBL" id="JAUKUA010000001">
    <property type="protein sequence ID" value="KAK0731906.1"/>
    <property type="molecule type" value="Genomic_DNA"/>
</dbReference>
<comment type="caution">
    <text evidence="2">The sequence shown here is derived from an EMBL/GenBank/DDBJ whole genome shotgun (WGS) entry which is preliminary data.</text>
</comment>
<feature type="region of interest" description="Disordered" evidence="1">
    <location>
        <begin position="24"/>
        <end position="50"/>
    </location>
</feature>
<organism evidence="2 3">
    <name type="scientific">Lasiosphaeris hirsuta</name>
    <dbReference type="NCBI Taxonomy" id="260670"/>
    <lineage>
        <taxon>Eukaryota</taxon>
        <taxon>Fungi</taxon>
        <taxon>Dikarya</taxon>
        <taxon>Ascomycota</taxon>
        <taxon>Pezizomycotina</taxon>
        <taxon>Sordariomycetes</taxon>
        <taxon>Sordariomycetidae</taxon>
        <taxon>Sordariales</taxon>
        <taxon>Lasiosphaeriaceae</taxon>
        <taxon>Lasiosphaeris</taxon>
    </lineage>
</organism>
<evidence type="ECO:0000313" key="3">
    <source>
        <dbReference type="Proteomes" id="UP001172102"/>
    </source>
</evidence>